<dbReference type="EMBL" id="JACASE010000010">
    <property type="protein sequence ID" value="KAF6431759.1"/>
    <property type="molecule type" value="Genomic_DNA"/>
</dbReference>
<evidence type="ECO:0000313" key="2">
    <source>
        <dbReference type="EMBL" id="KAF6431759.1"/>
    </source>
</evidence>
<organism evidence="2 3">
    <name type="scientific">Rousettus aegyptiacus</name>
    <name type="common">Egyptian fruit bat</name>
    <name type="synonym">Pteropus aegyptiacus</name>
    <dbReference type="NCBI Taxonomy" id="9407"/>
    <lineage>
        <taxon>Eukaryota</taxon>
        <taxon>Metazoa</taxon>
        <taxon>Chordata</taxon>
        <taxon>Craniata</taxon>
        <taxon>Vertebrata</taxon>
        <taxon>Euteleostomi</taxon>
        <taxon>Mammalia</taxon>
        <taxon>Eutheria</taxon>
        <taxon>Laurasiatheria</taxon>
        <taxon>Chiroptera</taxon>
        <taxon>Yinpterochiroptera</taxon>
        <taxon>Pteropodoidea</taxon>
        <taxon>Pteropodidae</taxon>
        <taxon>Rousettinae</taxon>
        <taxon>Rousettus</taxon>
    </lineage>
</organism>
<keyword evidence="3" id="KW-1185">Reference proteome</keyword>
<feature type="region of interest" description="Disordered" evidence="1">
    <location>
        <begin position="31"/>
        <end position="113"/>
    </location>
</feature>
<evidence type="ECO:0000256" key="1">
    <source>
        <dbReference type="SAM" id="MobiDB-lite"/>
    </source>
</evidence>
<feature type="compositionally biased region" description="Basic and acidic residues" evidence="1">
    <location>
        <begin position="89"/>
        <end position="101"/>
    </location>
</feature>
<dbReference type="Proteomes" id="UP000593571">
    <property type="component" value="Unassembled WGS sequence"/>
</dbReference>
<protein>
    <submittedName>
        <fullName evidence="2">Uncharacterized protein</fullName>
    </submittedName>
</protein>
<comment type="caution">
    <text evidence="2">The sequence shown here is derived from an EMBL/GenBank/DDBJ whole genome shotgun (WGS) entry which is preliminary data.</text>
</comment>
<reference evidence="2 3" key="1">
    <citation type="journal article" date="2020" name="Nature">
        <title>Six reference-quality genomes reveal evolution of bat adaptations.</title>
        <authorList>
            <person name="Jebb D."/>
            <person name="Huang Z."/>
            <person name="Pippel M."/>
            <person name="Hughes G.M."/>
            <person name="Lavrichenko K."/>
            <person name="Devanna P."/>
            <person name="Winkler S."/>
            <person name="Jermiin L.S."/>
            <person name="Skirmuntt E.C."/>
            <person name="Katzourakis A."/>
            <person name="Burkitt-Gray L."/>
            <person name="Ray D.A."/>
            <person name="Sullivan K.A.M."/>
            <person name="Roscito J.G."/>
            <person name="Kirilenko B.M."/>
            <person name="Davalos L.M."/>
            <person name="Corthals A.P."/>
            <person name="Power M.L."/>
            <person name="Jones G."/>
            <person name="Ransome R.D."/>
            <person name="Dechmann D.K.N."/>
            <person name="Locatelli A.G."/>
            <person name="Puechmaille S.J."/>
            <person name="Fedrigo O."/>
            <person name="Jarvis E.D."/>
            <person name="Hiller M."/>
            <person name="Vernes S.C."/>
            <person name="Myers E.W."/>
            <person name="Teeling E.C."/>
        </authorList>
    </citation>
    <scope>NUCLEOTIDE SEQUENCE [LARGE SCALE GENOMIC DNA]</scope>
    <source>
        <strain evidence="2">MRouAeg1</strain>
        <tissue evidence="2">Muscle</tissue>
    </source>
</reference>
<evidence type="ECO:0000313" key="3">
    <source>
        <dbReference type="Proteomes" id="UP000593571"/>
    </source>
</evidence>
<dbReference type="AlphaFoldDB" id="A0A7J8E983"/>
<sequence length="139" mass="15403">MCLCKGLKVLRSANRTEPGVKLREIRGENLFMKPESRRQAPGKTRPSGAQRWTENVRETRDCSETRREATTRQSDGRAGRAEAGSCEQGRQEPGCDRELHGDPAPPCASTSASAANVPCIFERRKFPSVWPSPSQSHSH</sequence>
<name>A0A7J8E983_ROUAE</name>
<gene>
    <name evidence="2" type="ORF">HJG63_008236</name>
</gene>
<proteinExistence type="predicted"/>
<accession>A0A7J8E983</accession>
<feature type="compositionally biased region" description="Basic and acidic residues" evidence="1">
    <location>
        <begin position="54"/>
        <end position="80"/>
    </location>
</feature>